<evidence type="ECO:0000313" key="1">
    <source>
        <dbReference type="EMBL" id="KAJ3478323.1"/>
    </source>
</evidence>
<gene>
    <name evidence="1" type="ORF">NLI96_g9840</name>
</gene>
<proteinExistence type="predicted"/>
<comment type="caution">
    <text evidence="1">The sequence shown here is derived from an EMBL/GenBank/DDBJ whole genome shotgun (WGS) entry which is preliminary data.</text>
</comment>
<protein>
    <submittedName>
        <fullName evidence="1">Uncharacterized protein</fullName>
    </submittedName>
</protein>
<organism evidence="1 2">
    <name type="scientific">Meripilus lineatus</name>
    <dbReference type="NCBI Taxonomy" id="2056292"/>
    <lineage>
        <taxon>Eukaryota</taxon>
        <taxon>Fungi</taxon>
        <taxon>Dikarya</taxon>
        <taxon>Basidiomycota</taxon>
        <taxon>Agaricomycotina</taxon>
        <taxon>Agaricomycetes</taxon>
        <taxon>Polyporales</taxon>
        <taxon>Meripilaceae</taxon>
        <taxon>Meripilus</taxon>
    </lineage>
</organism>
<evidence type="ECO:0000313" key="2">
    <source>
        <dbReference type="Proteomes" id="UP001212997"/>
    </source>
</evidence>
<reference evidence="1" key="1">
    <citation type="submission" date="2022-07" db="EMBL/GenBank/DDBJ databases">
        <title>Genome Sequence of Physisporinus lineatus.</title>
        <authorList>
            <person name="Buettner E."/>
        </authorList>
    </citation>
    <scope>NUCLEOTIDE SEQUENCE</scope>
    <source>
        <strain evidence="1">VT162</strain>
    </source>
</reference>
<name>A0AAD5YEV2_9APHY</name>
<accession>A0AAD5YEV2</accession>
<keyword evidence="2" id="KW-1185">Reference proteome</keyword>
<dbReference type="Proteomes" id="UP001212997">
    <property type="component" value="Unassembled WGS sequence"/>
</dbReference>
<dbReference type="AlphaFoldDB" id="A0AAD5YEV2"/>
<dbReference type="EMBL" id="JANAWD010000521">
    <property type="protein sequence ID" value="KAJ3478323.1"/>
    <property type="molecule type" value="Genomic_DNA"/>
</dbReference>
<sequence>MPNDMVLAMPRDMALEKAISSAILRAKTTHLLGDVGDVLELTLDSFLTDFRNISQIDEGHAQHLMTSAMEIQEEYDAMVEQMKSSSSTDHRKLVAELDLFLTKILQFRLEVIVREQ</sequence>